<dbReference type="EMBL" id="MNAD01000005">
    <property type="protein sequence ID" value="OJT15984.1"/>
    <property type="molecule type" value="Genomic_DNA"/>
</dbReference>
<feature type="compositionally biased region" description="Low complexity" evidence="3">
    <location>
        <begin position="377"/>
        <end position="388"/>
    </location>
</feature>
<feature type="compositionally biased region" description="Low complexity" evidence="3">
    <location>
        <begin position="210"/>
        <end position="239"/>
    </location>
</feature>
<feature type="region of interest" description="Disordered" evidence="3">
    <location>
        <begin position="119"/>
        <end position="334"/>
    </location>
</feature>
<feature type="compositionally biased region" description="Basic and acidic residues" evidence="3">
    <location>
        <begin position="161"/>
        <end position="173"/>
    </location>
</feature>
<dbReference type="GO" id="GO:0006338">
    <property type="term" value="P:chromatin remodeling"/>
    <property type="evidence" value="ECO:0007669"/>
    <property type="project" value="UniProtKB-ARBA"/>
</dbReference>
<gene>
    <name evidence="5" type="ORF">TRAPUB_11709</name>
</gene>
<evidence type="ECO:0000256" key="1">
    <source>
        <dbReference type="ARBA" id="ARBA00004123"/>
    </source>
</evidence>
<feature type="region of interest" description="Disordered" evidence="3">
    <location>
        <begin position="469"/>
        <end position="493"/>
    </location>
</feature>
<feature type="compositionally biased region" description="Low complexity" evidence="3">
    <location>
        <begin position="255"/>
        <end position="266"/>
    </location>
</feature>
<reference evidence="5 6" key="1">
    <citation type="submission" date="2016-10" db="EMBL/GenBank/DDBJ databases">
        <title>Genome sequence of the basidiomycete white-rot fungus Trametes pubescens.</title>
        <authorList>
            <person name="Makela M.R."/>
            <person name="Granchi Z."/>
            <person name="Peng M."/>
            <person name="De Vries R.P."/>
            <person name="Grigoriev I."/>
            <person name="Riley R."/>
            <person name="Hilden K."/>
        </authorList>
    </citation>
    <scope>NUCLEOTIDE SEQUENCE [LARGE SCALE GENOMIC DNA]</scope>
    <source>
        <strain evidence="5 6">FBCC735</strain>
    </source>
</reference>
<dbReference type="InterPro" id="IPR023779">
    <property type="entry name" value="Chromodomain_CS"/>
</dbReference>
<evidence type="ECO:0000313" key="6">
    <source>
        <dbReference type="Proteomes" id="UP000184267"/>
    </source>
</evidence>
<feature type="compositionally biased region" description="Polar residues" evidence="3">
    <location>
        <begin position="399"/>
        <end position="411"/>
    </location>
</feature>
<feature type="domain" description="Chromo" evidence="4">
    <location>
        <begin position="20"/>
        <end position="69"/>
    </location>
</feature>
<evidence type="ECO:0000256" key="3">
    <source>
        <dbReference type="SAM" id="MobiDB-lite"/>
    </source>
</evidence>
<dbReference type="CDD" id="cd18968">
    <property type="entry name" value="chromodomain"/>
    <property type="match status" value="1"/>
</dbReference>
<accession>A0A1M2W807</accession>
<comment type="subcellular location">
    <subcellularLocation>
        <location evidence="1">Nucleus</location>
    </subcellularLocation>
</comment>
<feature type="compositionally biased region" description="Polar residues" evidence="3">
    <location>
        <begin position="473"/>
        <end position="482"/>
    </location>
</feature>
<dbReference type="Pfam" id="PF00385">
    <property type="entry name" value="Chromo"/>
    <property type="match status" value="1"/>
</dbReference>
<feature type="compositionally biased region" description="Basic and acidic residues" evidence="3">
    <location>
        <begin position="119"/>
        <end position="146"/>
    </location>
</feature>
<dbReference type="OMA" id="KKWRWSG"/>
<dbReference type="InterPro" id="IPR051219">
    <property type="entry name" value="Heterochromatin_chromo-domain"/>
</dbReference>
<keyword evidence="2" id="KW-0539">Nucleus</keyword>
<keyword evidence="6" id="KW-1185">Reference proteome</keyword>
<sequence length="1010" mass="111612">MGKKRKASRASRESSEEPQFVVEVIKGARVTDGEWEYRVKWANYDSSEDTWEPADNLNNCDRLLNSFWDDVGIDNEDYHEGYTVHATPTWIKREKKYFARSLDNPRADKDDELEATIARIKEGNEEPSRVPLIKKEPSTSKGKDVAKPSAGKKPGRPRKVTIIEKPRHGVDRAEDSDDAPLSAIPRKRRKHVKPISPDSDEADDDDEPLAKYSKAKPAASKGVASASSSAPSAVKQAPVVEPPPEPAQDSDHESLGSLFSGPSSPEAVPAVQEAVPDPANPAGAEQENTTIPMKRPSVDDVGANRHRKRQIKEMPMVITGTAGNSTKARLAQRGVQPLALPAPVPAVASAAEPGAGTRPFTQKLDLSSLSFKKKSAAAAPSPIQAASPTTPAVPIPRRTASTGHTFVQSPVSVEPPTGSQAPVPIPRTTDFKRPAVPIPRRTSLQLPPKDPTAEADRFLAEIMPPDLAAPMNEETTPVTPTMPSIPGPSGKSKPTVYRIAKKWRWSGEMFMDVSRDRAEHVCEISLHDPTEPLPNGLRFSICVKGDSLRLSAFHDIASLPVFLEACTRVQQFAKVAPQEDKDTDAIKQLAIYMMKRSLFCYAHLYVEETSVALLVIFPSGHPETIKFLNVPTGSAGEALLQAALVPWELKAKDFQRLHWKNRISTMGVTLDPAFTPVLDKAGHKVVTQRRFYQALHILQIPKSLYDFVASPNHPYCIWSAPGDRSFSGPGYETALLKEVLATCASKNVGYKADGRVVFVHVGALATLYCLPALAERRKHPDWRFITYGTHPSITRERWGVRELYPIGGIVTFTPSAIIQGHFRLFERISQIAEHPMWECYVLPSVVAMVAKLCCQGMHPLQVYDEGNFVYEDLLKAIEDGSVALLQAPQSTLDPPARGDSNLLWTRWMIRVAGLDARGILEECLKLANEQFASTSEADLPKAIEQEIERDLLRMQTQPVIMDNYRRFVIFRTKQDVYFADASKSGTECTSHDKFDFKDDFFEASNDSEKK</sequence>
<dbReference type="SUPFAM" id="SSF54160">
    <property type="entry name" value="Chromo domain-like"/>
    <property type="match status" value="1"/>
</dbReference>
<feature type="compositionally biased region" description="Acidic residues" evidence="3">
    <location>
        <begin position="198"/>
        <end position="207"/>
    </location>
</feature>
<dbReference type="GO" id="GO:0005634">
    <property type="term" value="C:nucleus"/>
    <property type="evidence" value="ECO:0007669"/>
    <property type="project" value="UniProtKB-SubCell"/>
</dbReference>
<evidence type="ECO:0000256" key="2">
    <source>
        <dbReference type="ARBA" id="ARBA00023242"/>
    </source>
</evidence>
<feature type="region of interest" description="Disordered" evidence="3">
    <location>
        <begin position="377"/>
        <end position="434"/>
    </location>
</feature>
<proteinExistence type="predicted"/>
<dbReference type="OrthoDB" id="433924at2759"/>
<dbReference type="InterPro" id="IPR016197">
    <property type="entry name" value="Chromo-like_dom_sf"/>
</dbReference>
<comment type="caution">
    <text evidence="5">The sequence shown here is derived from an EMBL/GenBank/DDBJ whole genome shotgun (WGS) entry which is preliminary data.</text>
</comment>
<dbReference type="InterPro" id="IPR023780">
    <property type="entry name" value="Chromo_domain"/>
</dbReference>
<evidence type="ECO:0000259" key="4">
    <source>
        <dbReference type="PROSITE" id="PS50013"/>
    </source>
</evidence>
<protein>
    <recommendedName>
        <fullName evidence="4">Chromo domain-containing protein</fullName>
    </recommendedName>
</protein>
<dbReference type="PROSITE" id="PS50013">
    <property type="entry name" value="CHROMO_2"/>
    <property type="match status" value="1"/>
</dbReference>
<dbReference type="PROSITE" id="PS00598">
    <property type="entry name" value="CHROMO_1"/>
    <property type="match status" value="1"/>
</dbReference>
<organism evidence="5 6">
    <name type="scientific">Trametes pubescens</name>
    <name type="common">White-rot fungus</name>
    <dbReference type="NCBI Taxonomy" id="154538"/>
    <lineage>
        <taxon>Eukaryota</taxon>
        <taxon>Fungi</taxon>
        <taxon>Dikarya</taxon>
        <taxon>Basidiomycota</taxon>
        <taxon>Agaricomycotina</taxon>
        <taxon>Agaricomycetes</taxon>
        <taxon>Polyporales</taxon>
        <taxon>Polyporaceae</taxon>
        <taxon>Trametes</taxon>
    </lineage>
</organism>
<dbReference type="SMART" id="SM00298">
    <property type="entry name" value="CHROMO"/>
    <property type="match status" value="1"/>
</dbReference>
<dbReference type="Gene3D" id="2.40.50.40">
    <property type="match status" value="1"/>
</dbReference>
<dbReference type="Proteomes" id="UP000184267">
    <property type="component" value="Unassembled WGS sequence"/>
</dbReference>
<dbReference type="AlphaFoldDB" id="A0A1M2W807"/>
<dbReference type="InterPro" id="IPR000953">
    <property type="entry name" value="Chromo/chromo_shadow_dom"/>
</dbReference>
<dbReference type="PANTHER" id="PTHR22812">
    <property type="entry name" value="CHROMOBOX PROTEIN"/>
    <property type="match status" value="1"/>
</dbReference>
<evidence type="ECO:0000313" key="5">
    <source>
        <dbReference type="EMBL" id="OJT15984.1"/>
    </source>
</evidence>
<name>A0A1M2W807_TRAPU</name>
<dbReference type="STRING" id="154538.A0A1M2W807"/>